<sequence>MIPQNASGRKATFKAYSAKESLAISRNKTEACQYCGATRAPGAKPFPVCSGCHSVRFCCREHQVALWPQHKALCKEQQRNAENIQRAQDANDISAPAGFPPIQECKCMLEDWVELHRQGLEQSVASAIHNLDHPYDIKKECVMFAVTYLPASGGNPSLAFTVTNADVIPLPPAGTSMGDILASTIPRVLQANAQELKHPSSLGAVPCIYSVDSVFIWLSYLYVAKFDIPAVTLGDRTWYWWLNFCADYGLVFRTSGSNNAVWHPGLMEKEGNKWVWKKKTLDELREKGIRLSEYSAHPRCPYILASLRKLYP</sequence>
<evidence type="ECO:0000313" key="1">
    <source>
        <dbReference type="EMBL" id="KAH7911861.1"/>
    </source>
</evidence>
<gene>
    <name evidence="1" type="ORF">BJ138DRAFT_1125702</name>
</gene>
<proteinExistence type="predicted"/>
<name>A0ACB8AF50_9AGAM</name>
<comment type="caution">
    <text evidence="1">The sequence shown here is derived from an EMBL/GenBank/DDBJ whole genome shotgun (WGS) entry which is preliminary data.</text>
</comment>
<keyword evidence="2" id="KW-1185">Reference proteome</keyword>
<organism evidence="1 2">
    <name type="scientific">Hygrophoropsis aurantiaca</name>
    <dbReference type="NCBI Taxonomy" id="72124"/>
    <lineage>
        <taxon>Eukaryota</taxon>
        <taxon>Fungi</taxon>
        <taxon>Dikarya</taxon>
        <taxon>Basidiomycota</taxon>
        <taxon>Agaricomycotina</taxon>
        <taxon>Agaricomycetes</taxon>
        <taxon>Agaricomycetidae</taxon>
        <taxon>Boletales</taxon>
        <taxon>Coniophorineae</taxon>
        <taxon>Hygrophoropsidaceae</taxon>
        <taxon>Hygrophoropsis</taxon>
    </lineage>
</organism>
<evidence type="ECO:0000313" key="2">
    <source>
        <dbReference type="Proteomes" id="UP000790377"/>
    </source>
</evidence>
<accession>A0ACB8AF50</accession>
<dbReference type="Proteomes" id="UP000790377">
    <property type="component" value="Unassembled WGS sequence"/>
</dbReference>
<protein>
    <submittedName>
        <fullName evidence="1">Uncharacterized protein</fullName>
    </submittedName>
</protein>
<reference evidence="1" key="1">
    <citation type="journal article" date="2021" name="New Phytol.">
        <title>Evolutionary innovations through gain and loss of genes in the ectomycorrhizal Boletales.</title>
        <authorList>
            <person name="Wu G."/>
            <person name="Miyauchi S."/>
            <person name="Morin E."/>
            <person name="Kuo A."/>
            <person name="Drula E."/>
            <person name="Varga T."/>
            <person name="Kohler A."/>
            <person name="Feng B."/>
            <person name="Cao Y."/>
            <person name="Lipzen A."/>
            <person name="Daum C."/>
            <person name="Hundley H."/>
            <person name="Pangilinan J."/>
            <person name="Johnson J."/>
            <person name="Barry K."/>
            <person name="LaButti K."/>
            <person name="Ng V."/>
            <person name="Ahrendt S."/>
            <person name="Min B."/>
            <person name="Choi I.G."/>
            <person name="Park H."/>
            <person name="Plett J.M."/>
            <person name="Magnuson J."/>
            <person name="Spatafora J.W."/>
            <person name="Nagy L.G."/>
            <person name="Henrissat B."/>
            <person name="Grigoriev I.V."/>
            <person name="Yang Z.L."/>
            <person name="Xu J."/>
            <person name="Martin F.M."/>
        </authorList>
    </citation>
    <scope>NUCLEOTIDE SEQUENCE</scope>
    <source>
        <strain evidence="1">ATCC 28755</strain>
    </source>
</reference>
<dbReference type="EMBL" id="MU267665">
    <property type="protein sequence ID" value="KAH7911861.1"/>
    <property type="molecule type" value="Genomic_DNA"/>
</dbReference>